<dbReference type="Gene3D" id="2.30.29.30">
    <property type="entry name" value="Pleckstrin-homology domain (PH domain)/Phosphotyrosine-binding domain (PTB)"/>
    <property type="match status" value="1"/>
</dbReference>
<evidence type="ECO:0000259" key="3">
    <source>
        <dbReference type="PROSITE" id="PS51783"/>
    </source>
</evidence>
<feature type="region of interest" description="Disordered" evidence="1">
    <location>
        <begin position="737"/>
        <end position="807"/>
    </location>
</feature>
<proteinExistence type="predicted"/>
<dbReference type="SUPFAM" id="SSF50729">
    <property type="entry name" value="PH domain-like"/>
    <property type="match status" value="1"/>
</dbReference>
<feature type="domain" description="BEACH-type PH" evidence="3">
    <location>
        <begin position="273"/>
        <end position="376"/>
    </location>
</feature>
<name>A0AAD3CJV3_9STRA</name>
<evidence type="ECO:0000259" key="2">
    <source>
        <dbReference type="PROSITE" id="PS50197"/>
    </source>
</evidence>
<dbReference type="InterPro" id="IPR057496">
    <property type="entry name" value="FAN-like_PH"/>
</dbReference>
<dbReference type="InterPro" id="IPR050865">
    <property type="entry name" value="BEACH_Domain"/>
</dbReference>
<dbReference type="PANTHER" id="PTHR13743:SF123">
    <property type="entry name" value="PROTEIN FAN"/>
    <property type="match status" value="1"/>
</dbReference>
<dbReference type="EMBL" id="BLLK01000022">
    <property type="protein sequence ID" value="GFH45990.1"/>
    <property type="molecule type" value="Genomic_DNA"/>
</dbReference>
<dbReference type="PROSITE" id="PS50197">
    <property type="entry name" value="BEACH"/>
    <property type="match status" value="1"/>
</dbReference>
<dbReference type="SUPFAM" id="SSF81837">
    <property type="entry name" value="BEACH domain"/>
    <property type="match status" value="1"/>
</dbReference>
<organism evidence="4 5">
    <name type="scientific">Chaetoceros tenuissimus</name>
    <dbReference type="NCBI Taxonomy" id="426638"/>
    <lineage>
        <taxon>Eukaryota</taxon>
        <taxon>Sar</taxon>
        <taxon>Stramenopiles</taxon>
        <taxon>Ochrophyta</taxon>
        <taxon>Bacillariophyta</taxon>
        <taxon>Coscinodiscophyceae</taxon>
        <taxon>Chaetocerotophycidae</taxon>
        <taxon>Chaetocerotales</taxon>
        <taxon>Chaetocerotaceae</taxon>
        <taxon>Chaetoceros</taxon>
    </lineage>
</organism>
<dbReference type="AlphaFoldDB" id="A0AAD3CJV3"/>
<dbReference type="InterPro" id="IPR011993">
    <property type="entry name" value="PH-like_dom_sf"/>
</dbReference>
<dbReference type="Pfam" id="PF25400">
    <property type="entry name" value="PH_FAN"/>
    <property type="match status" value="1"/>
</dbReference>
<evidence type="ECO:0000313" key="4">
    <source>
        <dbReference type="EMBL" id="GFH45990.1"/>
    </source>
</evidence>
<dbReference type="SUPFAM" id="SSF50978">
    <property type="entry name" value="WD40 repeat-like"/>
    <property type="match status" value="1"/>
</dbReference>
<dbReference type="InterPro" id="IPR015943">
    <property type="entry name" value="WD40/YVTN_repeat-like_dom_sf"/>
</dbReference>
<feature type="region of interest" description="Disordered" evidence="1">
    <location>
        <begin position="104"/>
        <end position="129"/>
    </location>
</feature>
<evidence type="ECO:0000256" key="1">
    <source>
        <dbReference type="SAM" id="MobiDB-lite"/>
    </source>
</evidence>
<protein>
    <submittedName>
        <fullName evidence="4">Uncharacterized protein</fullName>
    </submittedName>
</protein>
<dbReference type="PANTHER" id="PTHR13743">
    <property type="entry name" value="BEIGE/BEACH-RELATED"/>
    <property type="match status" value="1"/>
</dbReference>
<dbReference type="SMART" id="SM00320">
    <property type="entry name" value="WD40"/>
    <property type="match status" value="6"/>
</dbReference>
<dbReference type="Gene3D" id="1.10.1540.10">
    <property type="entry name" value="BEACH domain"/>
    <property type="match status" value="1"/>
</dbReference>
<dbReference type="SMART" id="SM01026">
    <property type="entry name" value="Beach"/>
    <property type="match status" value="1"/>
</dbReference>
<dbReference type="InterPro" id="IPR001680">
    <property type="entry name" value="WD40_rpt"/>
</dbReference>
<feature type="compositionally biased region" description="Polar residues" evidence="1">
    <location>
        <begin position="740"/>
        <end position="761"/>
    </location>
</feature>
<dbReference type="Proteomes" id="UP001054902">
    <property type="component" value="Unassembled WGS sequence"/>
</dbReference>
<feature type="domain" description="BEACH" evidence="2">
    <location>
        <begin position="394"/>
        <end position="691"/>
    </location>
</feature>
<keyword evidence="5" id="KW-1185">Reference proteome</keyword>
<comment type="caution">
    <text evidence="4">The sequence shown here is derived from an EMBL/GenBank/DDBJ whole genome shotgun (WGS) entry which is preliminary data.</text>
</comment>
<accession>A0AAD3CJV3</accession>
<reference evidence="4 5" key="1">
    <citation type="journal article" date="2021" name="Sci. Rep.">
        <title>The genome of the diatom Chaetoceros tenuissimus carries an ancient integrated fragment of an extant virus.</title>
        <authorList>
            <person name="Hongo Y."/>
            <person name="Kimura K."/>
            <person name="Takaki Y."/>
            <person name="Yoshida Y."/>
            <person name="Baba S."/>
            <person name="Kobayashi G."/>
            <person name="Nagasaki K."/>
            <person name="Hano T."/>
            <person name="Tomaru Y."/>
        </authorList>
    </citation>
    <scope>NUCLEOTIDE SEQUENCE [LARGE SCALE GENOMIC DNA]</scope>
    <source>
        <strain evidence="4 5">NIES-3715</strain>
    </source>
</reference>
<evidence type="ECO:0000313" key="5">
    <source>
        <dbReference type="Proteomes" id="UP001054902"/>
    </source>
</evidence>
<dbReference type="InterPro" id="IPR036322">
    <property type="entry name" value="WD40_repeat_dom_sf"/>
</dbReference>
<dbReference type="PROSITE" id="PS51783">
    <property type="entry name" value="PH_BEACH"/>
    <property type="match status" value="1"/>
</dbReference>
<sequence>MSKSKAASEPSIKDALQVLHPKRYSSFTDKYSANDSIQKRSQKRFNPLLMEHGEVELQDWAVIASSSRVRTSDESISLDSNSINGMNSPLKTSISMSSSSTHSMYSVASNSNKKRATDKYNSPPRRIRKEKDPATNMKQIQGRLHLCSKSLVFEPHDISRAIIRIPFEKITSPPNPDATNNPRKMIQLHTKRIITMKKNNIIAPFETIDKRLAVSFTFQHSTVESFMQLFEKIYDKPSDVVANEILPKICFDQPFDPSNFHHLNEVSHDGDSLVTKKNLRGYLLGPAYPLVKKAGCIVASKKRLYFQPYSGTTSSLSLGTGALKALSWAWCDIVGWSRRYHALRDEAVEIFFENGPSILLAFEGYLNREEVVRLIPQSRNVNVSGQGSIEVPIYCHTDRSFLDSVVTAWRKQEIDNFEYILALNSAAGRSMLDLSRYPIFPWVLADYTSTKLDFFQASVDDAKAGRMFRDLTKPIGALNVERLEAFRSRLKGMNGMKDSFLYGTHYSAPGYCLYYLVRSMPEEMLCLQNGKYDAPDRLFHSIEHCYSSILANPADIKESIPQFYDTKSGVDILLNLRGLQLGVTQTGTILDDVKLPKWAKSPKDFVKKNRMALESEYCTKHLPAWIDLIFGAKSRGEKALNADNLFHPASYLTPQAFDALETETERAQAELHATEFGICPDVLFSSLHPRRFEHKISNNTFIALDDRRSLPKPEVESLKKQDDNIKKLNRVLDFKGYQETKGSSAEQDQGNTRARTNTGTSIEVDPRDFQEEDRAESNILMSGSGISSKGDDSIQGTGTFGSAESKDSFTAPVAEALSLSKSNAEDSGNDGWVLKHVTSKEIHGGAISGCHLDISNGAHVITSSLDGGLMVHLLPSSNSIESRRRSFSASSRLGRYSTLQKTPNIGKDQNQLHTFRSHQSSDPLSCLATIADKDGDRIAFAGGHDDVILAYGIKSACGLASVYSHRDVVTGLVLVDHPRESEGAFTHVMISCSLDATVKLWNIRMKENDKVDIEKEPFEELYDSDSPVECVDALNIPGVGVIVAAGASDGSLTVWMYVDGEKSVLFREDTRKDSESCSSVKWSNTNDIVLFAAYSDGKVTSFLLKQDGLHPVEKINLLSPVLCLNVSPSREVFAGCGDGSLRQMSVSTAGHFKDNTARTWDAVAGEDSSSITALSVVNSGNQNERYTVCAGAEDGTVSLFHLEKL</sequence>
<dbReference type="InterPro" id="IPR000409">
    <property type="entry name" value="BEACH_dom"/>
</dbReference>
<dbReference type="InterPro" id="IPR023362">
    <property type="entry name" value="PH-BEACH_dom"/>
</dbReference>
<gene>
    <name evidence="4" type="ORF">CTEN210_02464</name>
</gene>
<dbReference type="CDD" id="cd06071">
    <property type="entry name" value="Beach"/>
    <property type="match status" value="1"/>
</dbReference>
<dbReference type="InterPro" id="IPR036372">
    <property type="entry name" value="BEACH_dom_sf"/>
</dbReference>
<feature type="compositionally biased region" description="Low complexity" evidence="1">
    <location>
        <begin position="782"/>
        <end position="796"/>
    </location>
</feature>
<dbReference type="Pfam" id="PF02138">
    <property type="entry name" value="Beach"/>
    <property type="match status" value="1"/>
</dbReference>
<dbReference type="Gene3D" id="2.130.10.10">
    <property type="entry name" value="YVTN repeat-like/Quinoprotein amine dehydrogenase"/>
    <property type="match status" value="2"/>
</dbReference>